<sequence>MNSYVLRDSDVGFRAMVQGSWVIMTWFVKETQVLTVRAPAEVIPSSDLYSARICSTEGPNCVDFTMHNVTRDQAGPVTCNVQGPYKPQTAQLHVQESGTVSIPGGNVTAIQDQLVEFQCVTTSWFPVPSVSWSQNDHAVNSSLYNTSSTAEGEVFTSTSTLKIQAVSNTQVECIATLPALKTPKSSFVFMQIAPKPTDWTVLIAVVVSFGGCALLVLFVVGIIFCYRRRKEKMPIYQNEMKRVTTESQSSPRADEQRNGHVNPSYVPEDHTRVTPNLFLSVQNNLTKIGRVMKIQTENMDSNTISTASDSSTVKHRHATIV</sequence>
<keyword evidence="3" id="KW-0393">Immunoglobulin domain</keyword>
<organism evidence="7 8">
    <name type="scientific">Nothobranchius furzeri</name>
    <name type="common">Turquoise killifish</name>
    <dbReference type="NCBI Taxonomy" id="105023"/>
    <lineage>
        <taxon>Eukaryota</taxon>
        <taxon>Metazoa</taxon>
        <taxon>Chordata</taxon>
        <taxon>Craniata</taxon>
        <taxon>Vertebrata</taxon>
        <taxon>Euteleostomi</taxon>
        <taxon>Actinopterygii</taxon>
        <taxon>Neopterygii</taxon>
        <taxon>Teleostei</taxon>
        <taxon>Neoteleostei</taxon>
        <taxon>Acanthomorphata</taxon>
        <taxon>Ovalentaria</taxon>
        <taxon>Atherinomorphae</taxon>
        <taxon>Cyprinodontiformes</taxon>
        <taxon>Nothobranchiidae</taxon>
        <taxon>Nothobranchius</taxon>
    </lineage>
</organism>
<feature type="region of interest" description="Disordered" evidence="4">
    <location>
        <begin position="240"/>
        <end position="270"/>
    </location>
</feature>
<dbReference type="InterPro" id="IPR036179">
    <property type="entry name" value="Ig-like_dom_sf"/>
</dbReference>
<evidence type="ECO:0000256" key="2">
    <source>
        <dbReference type="ARBA" id="ARBA00023136"/>
    </source>
</evidence>
<dbReference type="InterPro" id="IPR007110">
    <property type="entry name" value="Ig-like_dom"/>
</dbReference>
<dbReference type="Proteomes" id="UP000694548">
    <property type="component" value="Chromosome sgr11"/>
</dbReference>
<keyword evidence="5" id="KW-0812">Transmembrane</keyword>
<reference evidence="7" key="2">
    <citation type="submission" date="2025-08" db="UniProtKB">
        <authorList>
            <consortium name="Ensembl"/>
        </authorList>
    </citation>
    <scope>IDENTIFICATION</scope>
</reference>
<dbReference type="PROSITE" id="PS50835">
    <property type="entry name" value="IG_LIKE"/>
    <property type="match status" value="1"/>
</dbReference>
<feature type="transmembrane region" description="Helical" evidence="5">
    <location>
        <begin position="199"/>
        <end position="226"/>
    </location>
</feature>
<proteinExistence type="predicted"/>
<dbReference type="InterPro" id="IPR053896">
    <property type="entry name" value="BTN3A2-like_Ig-C"/>
</dbReference>
<dbReference type="GeneTree" id="ENSGT00940000165615"/>
<gene>
    <name evidence="7" type="primary">igsf5a</name>
</gene>
<keyword evidence="2 5" id="KW-0472">Membrane</keyword>
<accession>A0A8C6NPK5</accession>
<dbReference type="Gene3D" id="2.60.40.10">
    <property type="entry name" value="Immunoglobulins"/>
    <property type="match status" value="1"/>
</dbReference>
<keyword evidence="8" id="KW-1185">Reference proteome</keyword>
<evidence type="ECO:0000313" key="8">
    <source>
        <dbReference type="Proteomes" id="UP000694548"/>
    </source>
</evidence>
<protein>
    <submittedName>
        <fullName evidence="7">Immunoglobulin superfamily, member 5a</fullName>
    </submittedName>
</protein>
<reference evidence="7" key="3">
    <citation type="submission" date="2025-09" db="UniProtKB">
        <authorList>
            <consortium name="Ensembl"/>
        </authorList>
    </citation>
    <scope>IDENTIFICATION</scope>
</reference>
<comment type="subcellular location">
    <subcellularLocation>
        <location evidence="1">Membrane</location>
    </subcellularLocation>
</comment>
<keyword evidence="5" id="KW-1133">Transmembrane helix</keyword>
<evidence type="ECO:0000313" key="7">
    <source>
        <dbReference type="Ensembl" id="ENSNFUP00015016222.1"/>
    </source>
</evidence>
<evidence type="ECO:0000256" key="5">
    <source>
        <dbReference type="SAM" id="Phobius"/>
    </source>
</evidence>
<dbReference type="PANTHER" id="PTHR44991:SF1">
    <property type="entry name" value="IMMUNOGLOBULIN SUPERFAMILY MEMBER 5"/>
    <property type="match status" value="1"/>
</dbReference>
<evidence type="ECO:0000259" key="6">
    <source>
        <dbReference type="PROSITE" id="PS50835"/>
    </source>
</evidence>
<evidence type="ECO:0000256" key="3">
    <source>
        <dbReference type="ARBA" id="ARBA00023319"/>
    </source>
</evidence>
<dbReference type="InterPro" id="IPR013783">
    <property type="entry name" value="Ig-like_fold"/>
</dbReference>
<reference evidence="7" key="1">
    <citation type="submission" date="2014-08" db="EMBL/GenBank/DDBJ databases">
        <authorList>
            <person name="Senf B."/>
            <person name="Petzold A."/>
            <person name="Downie B.R."/>
            <person name="Koch P."/>
            <person name="Platzer M."/>
        </authorList>
    </citation>
    <scope>NUCLEOTIDE SEQUENCE [LARGE SCALE GENOMIC DNA]</scope>
    <source>
        <strain evidence="7">GRZ</strain>
    </source>
</reference>
<dbReference type="Ensembl" id="ENSNFUT00015016991.1">
    <property type="protein sequence ID" value="ENSNFUP00015016222.1"/>
    <property type="gene ID" value="ENSNFUG00015007785.1"/>
</dbReference>
<dbReference type="GO" id="GO:0016020">
    <property type="term" value="C:membrane"/>
    <property type="evidence" value="ECO:0007669"/>
    <property type="project" value="UniProtKB-SubCell"/>
</dbReference>
<feature type="domain" description="Ig-like" evidence="6">
    <location>
        <begin position="87"/>
        <end position="176"/>
    </location>
</feature>
<dbReference type="PANTHER" id="PTHR44991">
    <property type="entry name" value="IMMUNOGLOBULIN SUPERFAMILY MEMBER 5"/>
    <property type="match status" value="1"/>
</dbReference>
<dbReference type="SUPFAM" id="SSF48726">
    <property type="entry name" value="Immunoglobulin"/>
    <property type="match status" value="2"/>
</dbReference>
<evidence type="ECO:0000256" key="1">
    <source>
        <dbReference type="ARBA" id="ARBA00004370"/>
    </source>
</evidence>
<name>A0A8C6NPK5_NOTFU</name>
<dbReference type="AlphaFoldDB" id="A0A8C6NPK5"/>
<dbReference type="Pfam" id="PF22705">
    <property type="entry name" value="C2-set_3"/>
    <property type="match status" value="1"/>
</dbReference>
<evidence type="ECO:0000256" key="4">
    <source>
        <dbReference type="SAM" id="MobiDB-lite"/>
    </source>
</evidence>